<proteinExistence type="inferred from homology"/>
<dbReference type="EMBL" id="LFJN01000002">
    <property type="protein sequence ID" value="KPI45328.1"/>
    <property type="molecule type" value="Genomic_DNA"/>
</dbReference>
<keyword evidence="2" id="KW-0808">Transferase</keyword>
<protein>
    <submittedName>
        <fullName evidence="2">Initiation-specific alpha-1,6-mannosyltransferase</fullName>
    </submittedName>
</protein>
<evidence type="ECO:0000313" key="3">
    <source>
        <dbReference type="Proteomes" id="UP000038010"/>
    </source>
</evidence>
<dbReference type="RefSeq" id="XP_018005291.1">
    <property type="nucleotide sequence ID" value="XM_018142253.1"/>
</dbReference>
<dbReference type="InterPro" id="IPR039367">
    <property type="entry name" value="Och1-like"/>
</dbReference>
<dbReference type="InterPro" id="IPR007577">
    <property type="entry name" value="GlycoTrfase_DXD_sugar-bd_CS"/>
</dbReference>
<dbReference type="SUPFAM" id="SSF53448">
    <property type="entry name" value="Nucleotide-diphospho-sugar transferases"/>
    <property type="match status" value="1"/>
</dbReference>
<organism evidence="2 3">
    <name type="scientific">Cyphellophora attinorum</name>
    <dbReference type="NCBI Taxonomy" id="1664694"/>
    <lineage>
        <taxon>Eukaryota</taxon>
        <taxon>Fungi</taxon>
        <taxon>Dikarya</taxon>
        <taxon>Ascomycota</taxon>
        <taxon>Pezizomycotina</taxon>
        <taxon>Eurotiomycetes</taxon>
        <taxon>Chaetothyriomycetidae</taxon>
        <taxon>Chaetothyriales</taxon>
        <taxon>Cyphellophoraceae</taxon>
        <taxon>Cyphellophora</taxon>
    </lineage>
</organism>
<evidence type="ECO:0000313" key="2">
    <source>
        <dbReference type="EMBL" id="KPI45328.1"/>
    </source>
</evidence>
<sequence length="417" mass="46540">MTVRRRAVIFGCMFAFFFVIFFRLALPSDESPEQKIASRQKRFPLVWEHIHQSSGHGGAWYIPPHWLPKGTPPPANITHAATLAAAAADSAPYHLSHTSIPRIIHQAWKSTNIEHFPAGALPAVEAWLRYATESEPEMAYFMWDDEGIFDLMGDAEPKLLYHFEALPQMVEKADVFRIVVCNSVGGVYGDIDTHPLRAPQTWVDAQDIRPWTDTETNTVFATTTNHEEPVKLIFGIEADTEEDSDTYWRHGYHYPVQLTQWALAGAANHPVLNRFLANFRKHMDAVTFGATSEDGNISQEAAMQKLDPIMLTGPAAVTEATKNYLAEKASLRWQALSGLQDGGRTKLVLDTLILPITGFSPGRGKINNMGSKPFSDPAARLRHDAQGSWKHFDIMVELGKTCRTLFGGCRDWSTVPG</sequence>
<name>A0A0N0NRP4_9EURO</name>
<dbReference type="GeneID" id="28734133"/>
<gene>
    <name evidence="2" type="ORF">AB675_2294</name>
</gene>
<dbReference type="Gene3D" id="3.90.550.20">
    <property type="match status" value="1"/>
</dbReference>
<keyword evidence="2" id="KW-0328">Glycosyltransferase</keyword>
<dbReference type="OrthoDB" id="1577640at2759"/>
<keyword evidence="3" id="KW-1185">Reference proteome</keyword>
<dbReference type="STRING" id="1664694.A0A0N0NRP4"/>
<dbReference type="AlphaFoldDB" id="A0A0N0NRP4"/>
<dbReference type="GO" id="GO:0006487">
    <property type="term" value="P:protein N-linked glycosylation"/>
    <property type="evidence" value="ECO:0007669"/>
    <property type="project" value="TreeGrafter"/>
</dbReference>
<comment type="similarity">
    <text evidence="1">Belongs to the glycosyltransferase 32 family.</text>
</comment>
<dbReference type="GO" id="GO:0000009">
    <property type="term" value="F:alpha-1,6-mannosyltransferase activity"/>
    <property type="evidence" value="ECO:0007669"/>
    <property type="project" value="InterPro"/>
</dbReference>
<dbReference type="InterPro" id="IPR029044">
    <property type="entry name" value="Nucleotide-diphossugar_trans"/>
</dbReference>
<dbReference type="Pfam" id="PF04488">
    <property type="entry name" value="Gly_transf_sug"/>
    <property type="match status" value="1"/>
</dbReference>
<comment type="caution">
    <text evidence="2">The sequence shown here is derived from an EMBL/GenBank/DDBJ whole genome shotgun (WGS) entry which is preliminary data.</text>
</comment>
<dbReference type="PANTHER" id="PTHR31834:SF10">
    <property type="entry name" value="TRANSFERASE, PUTATIVE (AFU_ORTHOLOGUE AFUA_8G02040)-RELATED"/>
    <property type="match status" value="1"/>
</dbReference>
<reference evidence="2 3" key="1">
    <citation type="submission" date="2015-06" db="EMBL/GenBank/DDBJ databases">
        <title>Draft genome of the ant-associated black yeast Phialophora attae CBS 131958.</title>
        <authorList>
            <person name="Moreno L.F."/>
            <person name="Stielow B.J."/>
            <person name="de Hoog S."/>
            <person name="Vicente V.A."/>
            <person name="Weiss V.A."/>
            <person name="de Vries M."/>
            <person name="Cruz L.M."/>
            <person name="Souza E.M."/>
        </authorList>
    </citation>
    <scope>NUCLEOTIDE SEQUENCE [LARGE SCALE GENOMIC DNA]</scope>
    <source>
        <strain evidence="2 3">CBS 131958</strain>
    </source>
</reference>
<dbReference type="VEuPathDB" id="FungiDB:AB675_2294"/>
<evidence type="ECO:0000256" key="1">
    <source>
        <dbReference type="ARBA" id="ARBA00009003"/>
    </source>
</evidence>
<dbReference type="PANTHER" id="PTHR31834">
    <property type="entry name" value="INITIATION-SPECIFIC ALPHA-1,6-MANNOSYLTRANSFERASE"/>
    <property type="match status" value="1"/>
</dbReference>
<dbReference type="Proteomes" id="UP000038010">
    <property type="component" value="Unassembled WGS sequence"/>
</dbReference>
<accession>A0A0N0NRP4</accession>
<dbReference type="GO" id="GO:0000136">
    <property type="term" value="C:mannan polymerase complex"/>
    <property type="evidence" value="ECO:0007669"/>
    <property type="project" value="TreeGrafter"/>
</dbReference>